<evidence type="ECO:0000313" key="2">
    <source>
        <dbReference type="EMBL" id="MCL6273160.1"/>
    </source>
</evidence>
<evidence type="ECO:0000256" key="1">
    <source>
        <dbReference type="SAM" id="SignalP"/>
    </source>
</evidence>
<sequence>MKSIYTILFLFASLFILGCSTEIDPDIEFEPQVFIFGGMGNAPGNVTFEIQQTVPVDNVNYAPINSAEISLFTRNQSGEESLITDSFTVNDGIYTSESQISPMIGNAYWVEIEIPGMGSYISIEETLKPVVEIKSIESNNNAIRVIFEDPADDTNLYYLGLDYFSGSDFLFTIFELTPDTIFNGNTEAFIESFEISGNSIVATLFNLNPGSYQFYSNLSIQEDNTTNDGDDFDLGPLFSTPPVNITGNIIDRNTGKAVLGNFGVISFSVLSSEF</sequence>
<dbReference type="Proteomes" id="UP001203607">
    <property type="component" value="Unassembled WGS sequence"/>
</dbReference>
<proteinExistence type="predicted"/>
<dbReference type="PROSITE" id="PS51257">
    <property type="entry name" value="PROKAR_LIPOPROTEIN"/>
    <property type="match status" value="1"/>
</dbReference>
<keyword evidence="1" id="KW-0732">Signal</keyword>
<accession>A0ABT0PP46</accession>
<reference evidence="2 3" key="1">
    <citation type="submission" date="2022-05" db="EMBL/GenBank/DDBJ databases">
        <authorList>
            <person name="Park J.-S."/>
        </authorList>
    </citation>
    <scope>NUCLEOTIDE SEQUENCE [LARGE SCALE GENOMIC DNA]</scope>
    <source>
        <strain evidence="2 3">2012CJ35-5</strain>
    </source>
</reference>
<evidence type="ECO:0000313" key="3">
    <source>
        <dbReference type="Proteomes" id="UP001203607"/>
    </source>
</evidence>
<name>A0ABT0PP46_9FLAO</name>
<keyword evidence="3" id="KW-1185">Reference proteome</keyword>
<feature type="signal peptide" evidence="1">
    <location>
        <begin position="1"/>
        <end position="18"/>
    </location>
</feature>
<dbReference type="EMBL" id="JAMFMA010000001">
    <property type="protein sequence ID" value="MCL6273160.1"/>
    <property type="molecule type" value="Genomic_DNA"/>
</dbReference>
<feature type="chain" id="PRO_5047450278" evidence="1">
    <location>
        <begin position="19"/>
        <end position="274"/>
    </location>
</feature>
<comment type="caution">
    <text evidence="2">The sequence shown here is derived from an EMBL/GenBank/DDBJ whole genome shotgun (WGS) entry which is preliminary data.</text>
</comment>
<gene>
    <name evidence="2" type="ORF">M3P19_04020</name>
</gene>
<protein>
    <submittedName>
        <fullName evidence="2">DUF4249 domain-containing protein</fullName>
    </submittedName>
</protein>
<organism evidence="2 3">
    <name type="scientific">Flagellimonas spongiicola</name>
    <dbReference type="NCBI Taxonomy" id="2942208"/>
    <lineage>
        <taxon>Bacteria</taxon>
        <taxon>Pseudomonadati</taxon>
        <taxon>Bacteroidota</taxon>
        <taxon>Flavobacteriia</taxon>
        <taxon>Flavobacteriales</taxon>
        <taxon>Flavobacteriaceae</taxon>
        <taxon>Flagellimonas</taxon>
    </lineage>
</organism>
<dbReference type="RefSeq" id="WP_249656337.1">
    <property type="nucleotide sequence ID" value="NZ_JAMFMA010000001.1"/>
</dbReference>